<feature type="binding site" evidence="8">
    <location>
        <position position="205"/>
    </location>
    <ligand>
        <name>Mn(2+)</name>
        <dbReference type="ChEBI" id="CHEBI:29035"/>
    </ligand>
</feature>
<evidence type="ECO:0000256" key="2">
    <source>
        <dbReference type="ARBA" id="ARBA00006557"/>
    </source>
</evidence>
<keyword evidence="3" id="KW-0333">Golgi apparatus</keyword>
<dbReference type="PANTHER" id="PTHR12450:SF22">
    <property type="entry name" value="EXTRACELLULAR SERINE_THREONINE PROTEIN CG31145"/>
    <property type="match status" value="1"/>
</dbReference>
<dbReference type="GO" id="GO:0046872">
    <property type="term" value="F:metal ion binding"/>
    <property type="evidence" value="ECO:0007669"/>
    <property type="project" value="UniProtKB-KW"/>
</dbReference>
<evidence type="ECO:0000256" key="8">
    <source>
        <dbReference type="PIRSR" id="PIRSR624869-3"/>
    </source>
</evidence>
<dbReference type="Proteomes" id="UP000230750">
    <property type="component" value="Unassembled WGS sequence"/>
</dbReference>
<accession>A0A2G8KQA8</accession>
<comment type="subcellular location">
    <subcellularLocation>
        <location evidence="1">Golgi apparatus</location>
    </subcellularLocation>
</comment>
<keyword evidence="5" id="KW-0325">Glycoprotein</keyword>
<evidence type="ECO:0000256" key="4">
    <source>
        <dbReference type="ARBA" id="ARBA00023157"/>
    </source>
</evidence>
<dbReference type="GO" id="GO:0005794">
    <property type="term" value="C:Golgi apparatus"/>
    <property type="evidence" value="ECO:0007669"/>
    <property type="project" value="UniProtKB-SubCell"/>
</dbReference>
<name>A0A2G8KQA8_STIJA</name>
<dbReference type="OrthoDB" id="8583677at2759"/>
<sequence>MFLDVGWCCCANGKLRKRIMVLISGQYLLHINIWHDICTEEEKAERGLNFRNEETMEKIGGSSQQYKVSRSELIPFVFVRNRNKFEALFRDHESSNKLPEDFSSRDELFKSHDDHDANKTYKPWERFHRDINRYQLYSYNNTEMMTSLMTYLNEAPIKICQQMPGGTQIKLNITFQDGGQALMKPWRVPREFETLPNHYFFADIERHTSEIAAFHLDRILDFRRVPPTFGRIFNITSEIRPHANGKAFKKSFFKSPEVGHRKTWINPFKRAYRLARGGAIWEDDPSYCHTVVMQKPPYNRGRRLLDIVDLAIFDFLIDNFDRHNYNTLRNFNNFTSTIHYDHGRAFGRYKEDDILALAALKQCCILRNSTYQRLLLLDKDEYKLGDVMRESLSLDPIAPVLYEPHYDALNRRLGIVIKEVKRCIEYSESESDVLKAEPTLAEYLRSIKPHND</sequence>
<evidence type="ECO:0000313" key="10">
    <source>
        <dbReference type="EMBL" id="PIK50192.1"/>
    </source>
</evidence>
<keyword evidence="10" id="KW-0808">Transferase</keyword>
<evidence type="ECO:0000256" key="7">
    <source>
        <dbReference type="PIRSR" id="PIRSR624869-2"/>
    </source>
</evidence>
<feature type="active site" evidence="6">
    <location>
        <position position="321"/>
    </location>
</feature>
<reference evidence="10 11" key="1">
    <citation type="journal article" date="2017" name="PLoS Biol.">
        <title>The sea cucumber genome provides insights into morphological evolution and visceral regeneration.</title>
        <authorList>
            <person name="Zhang X."/>
            <person name="Sun L."/>
            <person name="Yuan J."/>
            <person name="Sun Y."/>
            <person name="Gao Y."/>
            <person name="Zhang L."/>
            <person name="Li S."/>
            <person name="Dai H."/>
            <person name="Hamel J.F."/>
            <person name="Liu C."/>
            <person name="Yu Y."/>
            <person name="Liu S."/>
            <person name="Lin W."/>
            <person name="Guo K."/>
            <person name="Jin S."/>
            <person name="Xu P."/>
            <person name="Storey K.B."/>
            <person name="Huan P."/>
            <person name="Zhang T."/>
            <person name="Zhou Y."/>
            <person name="Zhang J."/>
            <person name="Lin C."/>
            <person name="Li X."/>
            <person name="Xing L."/>
            <person name="Huo D."/>
            <person name="Sun M."/>
            <person name="Wang L."/>
            <person name="Mercier A."/>
            <person name="Li F."/>
            <person name="Yang H."/>
            <person name="Xiang J."/>
        </authorList>
    </citation>
    <scope>NUCLEOTIDE SEQUENCE [LARGE SCALE GENOMIC DNA]</scope>
    <source>
        <strain evidence="10">Shaxun</strain>
        <tissue evidence="10">Muscle</tissue>
    </source>
</reference>
<feature type="domain" description="FAM20 C-terminal" evidence="9">
    <location>
        <begin position="255"/>
        <end position="430"/>
    </location>
</feature>
<feature type="binding site" evidence="8">
    <location>
        <position position="341"/>
    </location>
    <ligand>
        <name>Mn(2+)</name>
        <dbReference type="ChEBI" id="CHEBI:29035"/>
    </ligand>
</feature>
<keyword evidence="11" id="KW-1185">Reference proteome</keyword>
<evidence type="ECO:0000313" key="11">
    <source>
        <dbReference type="Proteomes" id="UP000230750"/>
    </source>
</evidence>
<feature type="binding site" evidence="7">
    <location>
        <position position="205"/>
    </location>
    <ligand>
        <name>ATP</name>
        <dbReference type="ChEBI" id="CHEBI:30616"/>
    </ligand>
</feature>
<dbReference type="EMBL" id="MRZV01000430">
    <property type="protein sequence ID" value="PIK50192.1"/>
    <property type="molecule type" value="Genomic_DNA"/>
</dbReference>
<proteinExistence type="inferred from homology"/>
<organism evidence="10 11">
    <name type="scientific">Stichopus japonicus</name>
    <name type="common">Sea cucumber</name>
    <dbReference type="NCBI Taxonomy" id="307972"/>
    <lineage>
        <taxon>Eukaryota</taxon>
        <taxon>Metazoa</taxon>
        <taxon>Echinodermata</taxon>
        <taxon>Eleutherozoa</taxon>
        <taxon>Echinozoa</taxon>
        <taxon>Holothuroidea</taxon>
        <taxon>Aspidochirotacea</taxon>
        <taxon>Aspidochirotida</taxon>
        <taxon>Stichopodidae</taxon>
        <taxon>Apostichopus</taxon>
    </lineage>
</organism>
<evidence type="ECO:0000256" key="1">
    <source>
        <dbReference type="ARBA" id="ARBA00004555"/>
    </source>
</evidence>
<feature type="binding site" evidence="7">
    <location>
        <position position="168"/>
    </location>
    <ligand>
        <name>ATP</name>
        <dbReference type="ChEBI" id="CHEBI:30616"/>
    </ligand>
</feature>
<comment type="cofactor">
    <cofactor evidence="8">
        <name>Mn(2+)</name>
        <dbReference type="ChEBI" id="CHEBI:29035"/>
    </cofactor>
</comment>
<dbReference type="AlphaFoldDB" id="A0A2G8KQA8"/>
<evidence type="ECO:0000256" key="3">
    <source>
        <dbReference type="ARBA" id="ARBA00023034"/>
    </source>
</evidence>
<dbReference type="Gene3D" id="1.10.1070.20">
    <property type="match status" value="1"/>
</dbReference>
<comment type="caution">
    <text evidence="10">The sequence shown here is derived from an EMBL/GenBank/DDBJ whole genome shotgun (WGS) entry which is preliminary data.</text>
</comment>
<dbReference type="GO" id="GO:0005524">
    <property type="term" value="F:ATP binding"/>
    <property type="evidence" value="ECO:0007669"/>
    <property type="project" value="UniProtKB-KW"/>
</dbReference>
<gene>
    <name evidence="10" type="ORF">BSL78_12943</name>
</gene>
<protein>
    <submittedName>
        <fullName evidence="10">Putative extracellular serine/threonine protein kinase FAM20C</fullName>
    </submittedName>
</protein>
<evidence type="ECO:0000256" key="6">
    <source>
        <dbReference type="PIRSR" id="PIRSR624869-1"/>
    </source>
</evidence>
<dbReference type="PANTHER" id="PTHR12450">
    <property type="entry name" value="DENTIN MATRIX PROTEIN 4 PROTEIN FAM20"/>
    <property type="match status" value="1"/>
</dbReference>
<feature type="binding site" evidence="7">
    <location>
        <position position="341"/>
    </location>
    <ligand>
        <name>ATP</name>
        <dbReference type="ChEBI" id="CHEBI:30616"/>
    </ligand>
</feature>
<keyword evidence="4" id="KW-1015">Disulfide bond</keyword>
<keyword evidence="7" id="KW-0067">ATP-binding</keyword>
<keyword evidence="8" id="KW-0479">Metal-binding</keyword>
<dbReference type="STRING" id="307972.A0A2G8KQA8"/>
<keyword evidence="7" id="KW-0547">Nucleotide-binding</keyword>
<evidence type="ECO:0000256" key="5">
    <source>
        <dbReference type="ARBA" id="ARBA00023180"/>
    </source>
</evidence>
<dbReference type="InterPro" id="IPR009581">
    <property type="entry name" value="FAM20_C"/>
</dbReference>
<comment type="similarity">
    <text evidence="2">Belongs to the FAM20 family.</text>
</comment>
<keyword evidence="10" id="KW-0723">Serine/threonine-protein kinase</keyword>
<keyword evidence="8" id="KW-0464">Manganese</keyword>
<feature type="binding site" evidence="7">
    <location>
        <position position="184"/>
    </location>
    <ligand>
        <name>ATP</name>
        <dbReference type="ChEBI" id="CHEBI:30616"/>
    </ligand>
</feature>
<keyword evidence="10" id="KW-0418">Kinase</keyword>
<evidence type="ECO:0000259" key="9">
    <source>
        <dbReference type="Pfam" id="PF06702"/>
    </source>
</evidence>
<dbReference type="Pfam" id="PF06702">
    <property type="entry name" value="Fam20C"/>
    <property type="match status" value="1"/>
</dbReference>
<dbReference type="GO" id="GO:0004674">
    <property type="term" value="F:protein serine/threonine kinase activity"/>
    <property type="evidence" value="ECO:0007669"/>
    <property type="project" value="UniProtKB-KW"/>
</dbReference>
<dbReference type="InterPro" id="IPR024869">
    <property type="entry name" value="FAM20"/>
</dbReference>